<dbReference type="GO" id="GO:0005789">
    <property type="term" value="C:endoplasmic reticulum membrane"/>
    <property type="evidence" value="ECO:0007669"/>
    <property type="project" value="UniProtKB-SubCell"/>
</dbReference>
<organism evidence="9 10">
    <name type="scientific">Candida albicans P78048</name>
    <dbReference type="NCBI Taxonomy" id="1094989"/>
    <lineage>
        <taxon>Eukaryota</taxon>
        <taxon>Fungi</taxon>
        <taxon>Dikarya</taxon>
        <taxon>Ascomycota</taxon>
        <taxon>Saccharomycotina</taxon>
        <taxon>Pichiomycetes</taxon>
        <taxon>Debaryomycetaceae</taxon>
        <taxon>Candida/Lodderomyces clade</taxon>
        <taxon>Candida</taxon>
    </lineage>
</organism>
<feature type="compositionally biased region" description="Polar residues" evidence="7">
    <location>
        <begin position="142"/>
        <end position="163"/>
    </location>
</feature>
<keyword evidence="6 8" id="KW-0472">Membrane</keyword>
<keyword evidence="3 8" id="KW-0812">Transmembrane</keyword>
<evidence type="ECO:0000256" key="8">
    <source>
        <dbReference type="SAM" id="Phobius"/>
    </source>
</evidence>
<gene>
    <name evidence="9" type="ORF">MG3_00231</name>
</gene>
<feature type="region of interest" description="Disordered" evidence="7">
    <location>
        <begin position="142"/>
        <end position="181"/>
    </location>
</feature>
<dbReference type="PANTHER" id="PTHR13505:SF7">
    <property type="entry name" value="TRANSMEMBRANE PROTEIN 208"/>
    <property type="match status" value="1"/>
</dbReference>
<protein>
    <recommendedName>
        <fullName evidence="11">DUF788-domain-containing protein</fullName>
    </recommendedName>
</protein>
<evidence type="ECO:0000256" key="4">
    <source>
        <dbReference type="ARBA" id="ARBA00022824"/>
    </source>
</evidence>
<evidence type="ECO:0000313" key="9">
    <source>
        <dbReference type="EMBL" id="KGR21233.1"/>
    </source>
</evidence>
<evidence type="ECO:0000313" key="10">
    <source>
        <dbReference type="Proteomes" id="UP000030161"/>
    </source>
</evidence>
<dbReference type="GO" id="GO:0006624">
    <property type="term" value="P:vacuolar protein processing"/>
    <property type="evidence" value="ECO:0007669"/>
    <property type="project" value="TreeGrafter"/>
</dbReference>
<evidence type="ECO:0000256" key="1">
    <source>
        <dbReference type="ARBA" id="ARBA00004477"/>
    </source>
</evidence>
<name>A0AB34PZN9_CANAX</name>
<evidence type="ECO:0000256" key="5">
    <source>
        <dbReference type="ARBA" id="ARBA00022989"/>
    </source>
</evidence>
<dbReference type="PANTHER" id="PTHR13505">
    <property type="entry name" value="TRANSMEMBRANE PROTEIN 208"/>
    <property type="match status" value="1"/>
</dbReference>
<comment type="caution">
    <text evidence="9">The sequence shown here is derived from an EMBL/GenBank/DDBJ whole genome shotgun (WGS) entry which is preliminary data.</text>
</comment>
<dbReference type="EMBL" id="AJIX01000003">
    <property type="protein sequence ID" value="KGR21233.1"/>
    <property type="molecule type" value="Genomic_DNA"/>
</dbReference>
<evidence type="ECO:0000256" key="2">
    <source>
        <dbReference type="ARBA" id="ARBA00009950"/>
    </source>
</evidence>
<dbReference type="Pfam" id="PF05620">
    <property type="entry name" value="TMEM208_SND2"/>
    <property type="match status" value="1"/>
</dbReference>
<feature type="compositionally biased region" description="Basic and acidic residues" evidence="7">
    <location>
        <begin position="170"/>
        <end position="181"/>
    </location>
</feature>
<evidence type="ECO:0000256" key="6">
    <source>
        <dbReference type="ARBA" id="ARBA00023136"/>
    </source>
</evidence>
<keyword evidence="4" id="KW-0256">Endoplasmic reticulum</keyword>
<proteinExistence type="inferred from homology"/>
<dbReference type="InterPro" id="IPR008506">
    <property type="entry name" value="SND2/TMEM208"/>
</dbReference>
<dbReference type="Proteomes" id="UP000030161">
    <property type="component" value="Unassembled WGS sequence"/>
</dbReference>
<reference evidence="9 10" key="1">
    <citation type="submission" date="2013-12" db="EMBL/GenBank/DDBJ databases">
        <title>The Genome Sequence of Candida albicans P78048.</title>
        <authorList>
            <consortium name="The Broad Institute Genome Sequencing Platform"/>
            <consortium name="The Broad Institute Genome Sequencing Center for Infectious Disease"/>
            <person name="Cuomo C."/>
            <person name="Bennett R."/>
            <person name="Hirakawa M."/>
            <person name="Noverr M."/>
            <person name="Mitchell A."/>
            <person name="Young S.K."/>
            <person name="Zeng Q."/>
            <person name="Gargeya S."/>
            <person name="Fitzgerald M."/>
            <person name="Abouelleil A."/>
            <person name="Alvarado L."/>
            <person name="Berlin A.M."/>
            <person name="Chapman S.B."/>
            <person name="Dewar J."/>
            <person name="Goldberg J."/>
            <person name="Griggs A."/>
            <person name="Gujja S."/>
            <person name="Hansen M."/>
            <person name="Howarth C."/>
            <person name="Imamovic A."/>
            <person name="Larimer J."/>
            <person name="McCowan C."/>
            <person name="Murphy C."/>
            <person name="Pearson M."/>
            <person name="Priest M."/>
            <person name="Roberts A."/>
            <person name="Saif S."/>
            <person name="Shea T."/>
            <person name="Sykes S."/>
            <person name="Wortman J."/>
            <person name="Nusbaum C."/>
            <person name="Birren B."/>
        </authorList>
    </citation>
    <scope>NUCLEOTIDE SEQUENCE [LARGE SCALE GENOMIC DNA]</scope>
    <source>
        <strain evidence="9 10">P78048</strain>
    </source>
</reference>
<feature type="transmembrane region" description="Helical" evidence="8">
    <location>
        <begin position="20"/>
        <end position="38"/>
    </location>
</feature>
<evidence type="ECO:0000256" key="7">
    <source>
        <dbReference type="SAM" id="MobiDB-lite"/>
    </source>
</evidence>
<sequence>MASASAKKLAVANTNILNQLLIISASINIIVFLIISIFHRPSSYKPWIIFSIPSIFLQYSLEKFGRPKYTNGNSLVSSGEDIRLSGSLYEYYFDVIYLTWGFDILMIIFGSNKVWYGYLIIPGFAIYKLSNFILPFIKKNKSNGSTPEEQQAETKQTNSATSKRQQKLQARREKGPAVRYR</sequence>
<dbReference type="AlphaFoldDB" id="A0AB34PZN9"/>
<accession>A0AB34PZN9</accession>
<comment type="similarity">
    <text evidence="2">Belongs to the TMEM208 family.</text>
</comment>
<evidence type="ECO:0008006" key="11">
    <source>
        <dbReference type="Google" id="ProtNLM"/>
    </source>
</evidence>
<feature type="transmembrane region" description="Helical" evidence="8">
    <location>
        <begin position="91"/>
        <end position="109"/>
    </location>
</feature>
<evidence type="ECO:0000256" key="3">
    <source>
        <dbReference type="ARBA" id="ARBA00022692"/>
    </source>
</evidence>
<dbReference type="GO" id="GO:0005773">
    <property type="term" value="C:vacuole"/>
    <property type="evidence" value="ECO:0007669"/>
    <property type="project" value="GOC"/>
</dbReference>
<feature type="transmembrane region" description="Helical" evidence="8">
    <location>
        <begin position="115"/>
        <end position="137"/>
    </location>
</feature>
<keyword evidence="5 8" id="KW-1133">Transmembrane helix</keyword>
<comment type="subcellular location">
    <subcellularLocation>
        <location evidence="1">Endoplasmic reticulum membrane</location>
        <topology evidence="1">Multi-pass membrane protein</topology>
    </subcellularLocation>
</comment>